<feature type="signal peptide" evidence="2">
    <location>
        <begin position="1"/>
        <end position="21"/>
    </location>
</feature>
<keyword evidence="1 2" id="KW-0732">Signal</keyword>
<dbReference type="RefSeq" id="WP_134436954.1">
    <property type="nucleotide sequence ID" value="NZ_SOML01000009.1"/>
</dbReference>
<evidence type="ECO:0000313" key="4">
    <source>
        <dbReference type="EMBL" id="TFD94993.1"/>
    </source>
</evidence>
<dbReference type="AlphaFoldDB" id="A0A4Y8L2E5"/>
<dbReference type="Proteomes" id="UP000297861">
    <property type="component" value="Unassembled WGS sequence"/>
</dbReference>
<name>A0A4Y8L2E5_9BACT</name>
<accession>A0A4Y8L2E5</accession>
<reference evidence="4 5" key="1">
    <citation type="submission" date="2019-03" db="EMBL/GenBank/DDBJ databases">
        <title>San Antonio Military Medical Center submission to MRSN (WRAIR), pending publication.</title>
        <authorList>
            <person name="Blyth D.M."/>
            <person name="Mccarthy S.L."/>
            <person name="Schall S.E."/>
            <person name="Stam J.A."/>
            <person name="Ong A.C."/>
            <person name="Mcgann P.T."/>
        </authorList>
    </citation>
    <scope>NUCLEOTIDE SEQUENCE [LARGE SCALE GENOMIC DNA]</scope>
    <source>
        <strain evidence="4 5">MRSN571793</strain>
    </source>
</reference>
<feature type="chain" id="PRO_5021249504" evidence="2">
    <location>
        <begin position="22"/>
        <end position="163"/>
    </location>
</feature>
<dbReference type="InterPro" id="IPR027385">
    <property type="entry name" value="Beta-barrel_OMP"/>
</dbReference>
<feature type="domain" description="Outer membrane protein beta-barrel" evidence="3">
    <location>
        <begin position="30"/>
        <end position="163"/>
    </location>
</feature>
<evidence type="ECO:0000259" key="3">
    <source>
        <dbReference type="Pfam" id="PF13505"/>
    </source>
</evidence>
<comment type="caution">
    <text evidence="4">The sequence shown here is derived from an EMBL/GenBank/DDBJ whole genome shotgun (WGS) entry which is preliminary data.</text>
</comment>
<sequence length="163" mass="18337">MKKTLITILFAVLCICTYAQKSSLVFDLNYRSKIDDAKYGIGANYHYSLPYNIRLAANVAAYIPSDSNLGLDISINGQYLVNIIDNFRIYPVIGVVASSHSFSAVPNNRNITDFGCNLGLGAEFDLSDRGFLNFEFNQLILKKEKPEWYSNYAIFSIGYGIRF</sequence>
<dbReference type="SUPFAM" id="SSF56925">
    <property type="entry name" value="OMPA-like"/>
    <property type="match status" value="1"/>
</dbReference>
<gene>
    <name evidence="4" type="ORF">E2605_14325</name>
</gene>
<organism evidence="4 5">
    <name type="scientific">Dysgonomonas capnocytophagoides</name>
    <dbReference type="NCBI Taxonomy" id="45254"/>
    <lineage>
        <taxon>Bacteria</taxon>
        <taxon>Pseudomonadati</taxon>
        <taxon>Bacteroidota</taxon>
        <taxon>Bacteroidia</taxon>
        <taxon>Bacteroidales</taxon>
        <taxon>Dysgonomonadaceae</taxon>
        <taxon>Dysgonomonas</taxon>
    </lineage>
</organism>
<proteinExistence type="predicted"/>
<protein>
    <submittedName>
        <fullName evidence="4">Porin family protein</fullName>
    </submittedName>
</protein>
<dbReference type="Pfam" id="PF13505">
    <property type="entry name" value="OMP_b-brl"/>
    <property type="match status" value="1"/>
</dbReference>
<dbReference type="OrthoDB" id="1163183at2"/>
<dbReference type="STRING" id="1121485.GCA_000426485_02088"/>
<dbReference type="EMBL" id="SOML01000009">
    <property type="protein sequence ID" value="TFD94993.1"/>
    <property type="molecule type" value="Genomic_DNA"/>
</dbReference>
<evidence type="ECO:0000256" key="1">
    <source>
        <dbReference type="ARBA" id="ARBA00022729"/>
    </source>
</evidence>
<keyword evidence="5" id="KW-1185">Reference proteome</keyword>
<evidence type="ECO:0000256" key="2">
    <source>
        <dbReference type="SAM" id="SignalP"/>
    </source>
</evidence>
<dbReference type="InterPro" id="IPR011250">
    <property type="entry name" value="OMP/PagP_B-barrel"/>
</dbReference>
<dbReference type="Gene3D" id="2.40.160.20">
    <property type="match status" value="1"/>
</dbReference>
<evidence type="ECO:0000313" key="5">
    <source>
        <dbReference type="Proteomes" id="UP000297861"/>
    </source>
</evidence>